<dbReference type="PANTHER" id="PTHR23026">
    <property type="entry name" value="NADPH NITROREDUCTASE"/>
    <property type="match status" value="1"/>
</dbReference>
<evidence type="ECO:0000256" key="3">
    <source>
        <dbReference type="ARBA" id="ARBA00023002"/>
    </source>
</evidence>
<dbReference type="HOGENOM" id="CLU_065127_0_0_5"/>
<reference evidence="5 6" key="1">
    <citation type="journal article" date="2010" name="J. Bacteriol.">
        <title>Genome sequences of Pelagibaca bermudensis HTCC2601T and Maritimibacter alkaliphilus HTCC2654T, the type strains of two marine Roseobacter genera.</title>
        <authorList>
            <person name="Thrash J.C."/>
            <person name="Cho J.C."/>
            <person name="Ferriera S."/>
            <person name="Johnson J."/>
            <person name="Vergin K.L."/>
            <person name="Giovannoni S.J."/>
        </authorList>
    </citation>
    <scope>NUCLEOTIDE SEQUENCE [LARGE SCALE GENOMIC DNA]</scope>
    <source>
        <strain evidence="5 6">HTCC2654</strain>
    </source>
</reference>
<evidence type="ECO:0000256" key="1">
    <source>
        <dbReference type="ARBA" id="ARBA00022630"/>
    </source>
</evidence>
<dbReference type="RefSeq" id="WP_008335922.1">
    <property type="nucleotide sequence ID" value="NZ_CH902580.1"/>
</dbReference>
<dbReference type="PANTHER" id="PTHR23026:SF90">
    <property type="entry name" value="IODOTYROSINE DEIODINASE 1"/>
    <property type="match status" value="1"/>
</dbReference>
<dbReference type="Pfam" id="PF00881">
    <property type="entry name" value="Nitroreductase"/>
    <property type="match status" value="2"/>
</dbReference>
<feature type="domain" description="Nitroreductase" evidence="4">
    <location>
        <begin position="244"/>
        <end position="308"/>
    </location>
</feature>
<keyword evidence="1" id="KW-0285">Flavoprotein</keyword>
<dbReference type="STRING" id="314271.RB2654_21693"/>
<dbReference type="InterPro" id="IPR000415">
    <property type="entry name" value="Nitroreductase-like"/>
</dbReference>
<dbReference type="Proteomes" id="UP000002931">
    <property type="component" value="Unassembled WGS sequence"/>
</dbReference>
<gene>
    <name evidence="5" type="ORF">RB2654_21693</name>
</gene>
<dbReference type="GO" id="GO:0016491">
    <property type="term" value="F:oxidoreductase activity"/>
    <property type="evidence" value="ECO:0007669"/>
    <property type="project" value="UniProtKB-KW"/>
</dbReference>
<evidence type="ECO:0000259" key="4">
    <source>
        <dbReference type="Pfam" id="PF00881"/>
    </source>
</evidence>
<keyword evidence="6" id="KW-1185">Reference proteome</keyword>
<dbReference type="EMBL" id="AAMT01000024">
    <property type="protein sequence ID" value="EAQ10825.1"/>
    <property type="molecule type" value="Genomic_DNA"/>
</dbReference>
<evidence type="ECO:0000313" key="5">
    <source>
        <dbReference type="EMBL" id="EAQ10825.1"/>
    </source>
</evidence>
<dbReference type="InterPro" id="IPR029479">
    <property type="entry name" value="Nitroreductase"/>
</dbReference>
<name>A3VLP8_9RHOB</name>
<keyword evidence="2" id="KW-0288">FMN</keyword>
<dbReference type="AlphaFoldDB" id="A3VLP8"/>
<dbReference type="Gene3D" id="3.40.109.10">
    <property type="entry name" value="NADH Oxidase"/>
    <property type="match status" value="1"/>
</dbReference>
<comment type="caution">
    <text evidence="5">The sequence shown here is derived from an EMBL/GenBank/DDBJ whole genome shotgun (WGS) entry which is preliminary data.</text>
</comment>
<protein>
    <recommendedName>
        <fullName evidence="4">Nitroreductase domain-containing protein</fullName>
    </recommendedName>
</protein>
<accession>A3VLP8</accession>
<dbReference type="eggNOG" id="COG0778">
    <property type="taxonomic scope" value="Bacteria"/>
</dbReference>
<dbReference type="SUPFAM" id="SSF55469">
    <property type="entry name" value="FMN-dependent nitroreductase-like"/>
    <property type="match status" value="1"/>
</dbReference>
<evidence type="ECO:0000256" key="2">
    <source>
        <dbReference type="ARBA" id="ARBA00022643"/>
    </source>
</evidence>
<feature type="domain" description="Nitroreductase" evidence="4">
    <location>
        <begin position="166"/>
        <end position="217"/>
    </location>
</feature>
<keyword evidence="3" id="KW-0560">Oxidoreductase</keyword>
<sequence length="335" mass="36668">MTVQKPEAGRAVSATTSPVARLGEALKVEARFWRGVLYDAWRFRRHAWLHRARSGENRDARMLADAHFLEYGMALREARTGFGFARATRLARDLRDAGHVSDAGAVGDSTLRVWAAFNAGEVPEEVARYLADRAAPGASEAAGVSHLDRAGIAKATDFDYLAFAGSRHSVRRFGPDPVPEDKIRRAARAAQHAPSSCNRQTCHLRVWTERDLIDRVRVHQAGNRTFGDELGGIAVITSDLRHWEHPGERYQAWIDGGLFAMSFVHALHAEGLGTCMLNWSVDVGTDKGLRATLGLDDAQSVIVLVGFGTLPDDLTVCASPRLPVETVLSMNPPLT</sequence>
<proteinExistence type="predicted"/>
<evidence type="ECO:0000313" key="6">
    <source>
        <dbReference type="Proteomes" id="UP000002931"/>
    </source>
</evidence>
<organism evidence="5 6">
    <name type="scientific">Maritimibacter alkaliphilus HTCC2654</name>
    <dbReference type="NCBI Taxonomy" id="314271"/>
    <lineage>
        <taxon>Bacteria</taxon>
        <taxon>Pseudomonadati</taxon>
        <taxon>Pseudomonadota</taxon>
        <taxon>Alphaproteobacteria</taxon>
        <taxon>Rhodobacterales</taxon>
        <taxon>Roseobacteraceae</taxon>
        <taxon>Maritimibacter</taxon>
    </lineage>
</organism>
<dbReference type="InterPro" id="IPR050627">
    <property type="entry name" value="Nitroreductase/BluB"/>
</dbReference>
<dbReference type="OrthoDB" id="9802510at2"/>